<feature type="region of interest" description="Disordered" evidence="2">
    <location>
        <begin position="1348"/>
        <end position="1370"/>
    </location>
</feature>
<dbReference type="Proteomes" id="UP000078560">
    <property type="component" value="Unassembled WGS sequence"/>
</dbReference>
<evidence type="ECO:0000313" key="4">
    <source>
        <dbReference type="Proteomes" id="UP000078560"/>
    </source>
</evidence>
<organism evidence="3 4">
    <name type="scientific">Plasmodium ovale curtisi</name>
    <dbReference type="NCBI Taxonomy" id="864141"/>
    <lineage>
        <taxon>Eukaryota</taxon>
        <taxon>Sar</taxon>
        <taxon>Alveolata</taxon>
        <taxon>Apicomplexa</taxon>
        <taxon>Aconoidasida</taxon>
        <taxon>Haemosporida</taxon>
        <taxon>Plasmodiidae</taxon>
        <taxon>Plasmodium</taxon>
        <taxon>Plasmodium (Plasmodium)</taxon>
    </lineage>
</organism>
<dbReference type="EMBL" id="FLQU01001647">
    <property type="protein sequence ID" value="SBS93896.1"/>
    <property type="molecule type" value="Genomic_DNA"/>
</dbReference>
<sequence length="1609" mass="187779">MQKIIDTYEIIGNIDEQKSISSSNVVNNDKSDFCNNDKETIDCKKQKELSEEKEKTTTEDIINNLKEVNNLDEGKNDKENAKKLENQKTVEFYKTFSNPAIHTSKTLSLENVKNENNNEKVSKLSDNKSEILDKKILNTNDKSAKNNDEIIKKNESISKEELNNKTKGIDNINNGYTNVNKNDEKVIHKKHYKILIHAPACWKGSNFNSTPFVLAYDKSSNFLIYNESPLEIEKYIIDENDKNFENKILTILFYDSLDACHNCSNIIKKNEESNEKEEIPKPLSVFYLPICKIDLQNDSVKYRLALNTNSTLSNISINEAINLFNNSSKITGQNINKFSLHFILKNNNYTGNDPYSFLKQTKFYGVPRSNLSTYTAKYKPNDNTNNNLMDKYQINSSKSQVTPLKPNNSEKKQLVSLERLKNKWENFAINNNENLKDSLDGIKKINKSQTEEPKKGTKGSQSLVGNVKSELLRRLNKEGIHESSGKSTLNFDGKITSKDKTETIKKEKKENAFDSIRTKYENKTNGSKMTNDNILNYTKNKSYYDLSSQNDDKSKINFDIKDDILPDDSASMIHVRQQRSMYSEKGRITQSNYNNYDCNMHRDIDEESTLTNNFRTVNKIYSGVKDLLKKQSMNKKNDSIYKDSNNVKTENMENYCASSVYSKNDDNKTVGHIQLANLKNFNTSNSVCLSNLKSEENLILAINEIKQWMEKIDDKMSTISYEKSELGIINNTKDTAAGNNTGKTVVNENGNGLQGGYSKDEKYNRMLKFLIKNVKKNIKLKKINTYKGCYLNIRNLYLIKKNEKIKFENKLLKKDYDNLNSKYRNVIVKLCKKIFLLKYYTTKDRSNYDKKYENMMRHLQSEKNNLLNIIEEKKYEQENNININMMLSDELKKLQEENESIISNNHSYKNEVDNINNKYQQLQNDFNKIKSEHEKLKIEHKNIKRENEHNKIEKETLTKELGDTKAKYFNMTGILQGEEKMYTKKIQELEEKLQKEKEEKKNIINNVKDEIDTFTKMLEKKENENHKIKEKLKELKNIEEKYENTQINFDSLKKEFEKSFDEVQIILKEMIQKEKEYTNSYNKSIRSLEKEHKHIVDKLLTEKNVAVEQITFYKNMCKNQCNKMTAFDESLKAVEQLLEHILSQYPHVLNEIGIKCRNNISNKSIGKIQYENIHAVKDNIKLIRKSLNHFKINSKTTIHNFVGANEHRKKSHTDSMAGTVVRGCSGRSVSLRHNKTHRCGSANRNSSKKCSHNNNDVNCHKNEYALKGYYNGDDKNEKISENTSNFEYKKNSDKTELLRKKNINDSSNVRSASTFSQNAKKKNIDIKKKIDIYNTLLQKTNNYSRLTNNNVDNTNNPYKEKNKLSTQHEKSKKYYHAVSKNNDKLLDQIKQNQLSDMKIIDYSKGHENGENIKNHIKERQSQEYYEQRENIQCSHEDTYPNDNTINKECSYKPIVNTNGKREEYYKICSEENDLDKHDEDEICDGKSRKKDKSNLYCENDDSYDNMNKEITELNNFDIVNMYEHLNYSSNMNTPDSLPTNIFTESDVKKKEKDHTINDDYEVTNNNIDKIEKMKLNNPKNVNKFDKNNFNEVISFIEQNVIKNCEIKTL</sequence>
<feature type="compositionally biased region" description="Basic and acidic residues" evidence="2">
    <location>
        <begin position="1358"/>
        <end position="1369"/>
    </location>
</feature>
<protein>
    <submittedName>
        <fullName evidence="3">Uncharacterized protein</fullName>
    </submittedName>
</protein>
<feature type="coiled-coil region" evidence="1">
    <location>
        <begin position="856"/>
        <end position="1055"/>
    </location>
</feature>
<gene>
    <name evidence="3" type="ORF">POVCU2_0084340</name>
</gene>
<evidence type="ECO:0000313" key="3">
    <source>
        <dbReference type="EMBL" id="SBS93896.1"/>
    </source>
</evidence>
<accession>A0A1A8WLX9</accession>
<proteinExistence type="predicted"/>
<keyword evidence="1" id="KW-0175">Coiled coil</keyword>
<evidence type="ECO:0000256" key="2">
    <source>
        <dbReference type="SAM" id="MobiDB-lite"/>
    </source>
</evidence>
<reference evidence="4" key="1">
    <citation type="submission" date="2016-05" db="EMBL/GenBank/DDBJ databases">
        <authorList>
            <person name="Naeem Raeece"/>
        </authorList>
    </citation>
    <scope>NUCLEOTIDE SEQUENCE [LARGE SCALE GENOMIC DNA]</scope>
</reference>
<name>A0A1A8WLX9_PLAOA</name>
<evidence type="ECO:0000256" key="1">
    <source>
        <dbReference type="SAM" id="Coils"/>
    </source>
</evidence>